<sequence>MLGITPPVPPAQRRKSPSPRVKTQEDLRRPSPKRWAKKCGPPAIGSPPCRRTPDYCDWRPLQGRCRPQTDPSSPTAPAGEAPAVTVEAREAPQGPRHPHPDAVHRPPTGHPQAIHSPSSSGAQPTWTQATQIKLFSPWLARRGH</sequence>
<name>A0ACC4DES9_PURLI</name>
<reference evidence="1" key="1">
    <citation type="submission" date="2024-12" db="EMBL/GenBank/DDBJ databases">
        <title>Comparative genomics and development of molecular markers within Purpureocillium lilacinum and among Purpureocillium species.</title>
        <authorList>
            <person name="Yeh Z.-Y."/>
            <person name="Ni N.-T."/>
            <person name="Lo P.-H."/>
            <person name="Mushyakhwo K."/>
            <person name="Lin C.-F."/>
            <person name="Nai Y.-S."/>
        </authorList>
    </citation>
    <scope>NUCLEOTIDE SEQUENCE</scope>
    <source>
        <strain evidence="1">NCHU-NPUST-175</strain>
    </source>
</reference>
<keyword evidence="2" id="KW-1185">Reference proteome</keyword>
<dbReference type="EMBL" id="JBGNUJ010000010">
    <property type="protein sequence ID" value="KAL3954814.1"/>
    <property type="molecule type" value="Genomic_DNA"/>
</dbReference>
<evidence type="ECO:0000313" key="1">
    <source>
        <dbReference type="EMBL" id="KAL3954814.1"/>
    </source>
</evidence>
<organism evidence="1 2">
    <name type="scientific">Purpureocillium lilacinum</name>
    <name type="common">Paecilomyces lilacinus</name>
    <dbReference type="NCBI Taxonomy" id="33203"/>
    <lineage>
        <taxon>Eukaryota</taxon>
        <taxon>Fungi</taxon>
        <taxon>Dikarya</taxon>
        <taxon>Ascomycota</taxon>
        <taxon>Pezizomycotina</taxon>
        <taxon>Sordariomycetes</taxon>
        <taxon>Hypocreomycetidae</taxon>
        <taxon>Hypocreales</taxon>
        <taxon>Ophiocordycipitaceae</taxon>
        <taxon>Purpureocillium</taxon>
    </lineage>
</organism>
<gene>
    <name evidence="1" type="ORF">ACCO45_010377</name>
</gene>
<accession>A0ACC4DES9</accession>
<proteinExistence type="predicted"/>
<comment type="caution">
    <text evidence="1">The sequence shown here is derived from an EMBL/GenBank/DDBJ whole genome shotgun (WGS) entry which is preliminary data.</text>
</comment>
<protein>
    <submittedName>
        <fullName evidence="1">Uncharacterized protein</fullName>
    </submittedName>
</protein>
<evidence type="ECO:0000313" key="2">
    <source>
        <dbReference type="Proteomes" id="UP001638806"/>
    </source>
</evidence>
<dbReference type="Proteomes" id="UP001638806">
    <property type="component" value="Unassembled WGS sequence"/>
</dbReference>